<comment type="subcellular location">
    <subcellularLocation>
        <location evidence="1">Nucleus</location>
    </subcellularLocation>
</comment>
<feature type="compositionally biased region" description="Pro residues" evidence="6">
    <location>
        <begin position="135"/>
        <end position="151"/>
    </location>
</feature>
<evidence type="ECO:0000256" key="3">
    <source>
        <dbReference type="ARBA" id="ARBA00023125"/>
    </source>
</evidence>
<reference evidence="9" key="2">
    <citation type="submission" date="2025-08" db="UniProtKB">
        <authorList>
            <consortium name="RefSeq"/>
        </authorList>
    </citation>
    <scope>IDENTIFICATION</scope>
    <source>
        <tissue evidence="9">Young leaves</tissue>
    </source>
</reference>
<keyword evidence="4" id="KW-0804">Transcription</keyword>
<evidence type="ECO:0000256" key="6">
    <source>
        <dbReference type="SAM" id="MobiDB-lite"/>
    </source>
</evidence>
<protein>
    <submittedName>
        <fullName evidence="9">Basic leucine zipper 8-like</fullName>
    </submittedName>
</protein>
<dbReference type="GO" id="GO:0005634">
    <property type="term" value="C:nucleus"/>
    <property type="evidence" value="ECO:0007669"/>
    <property type="project" value="UniProtKB-SubCell"/>
</dbReference>
<evidence type="ECO:0000256" key="1">
    <source>
        <dbReference type="ARBA" id="ARBA00004123"/>
    </source>
</evidence>
<keyword evidence="5" id="KW-0539">Nucleus</keyword>
<feature type="region of interest" description="Disordered" evidence="6">
    <location>
        <begin position="132"/>
        <end position="153"/>
    </location>
</feature>
<dbReference type="GeneID" id="113463145"/>
<dbReference type="PANTHER" id="PTHR45764:SF21">
    <property type="entry name" value="OS03G0770000 PROTEIN"/>
    <property type="match status" value="1"/>
</dbReference>
<dbReference type="Gene3D" id="1.20.5.170">
    <property type="match status" value="1"/>
</dbReference>
<dbReference type="Proteomes" id="UP000228380">
    <property type="component" value="Chromosome 16"/>
</dbReference>
<evidence type="ECO:0000313" key="8">
    <source>
        <dbReference type="Proteomes" id="UP000228380"/>
    </source>
</evidence>
<evidence type="ECO:0000256" key="2">
    <source>
        <dbReference type="ARBA" id="ARBA00023015"/>
    </source>
</evidence>
<dbReference type="PROSITE" id="PS00036">
    <property type="entry name" value="BZIP_BASIC"/>
    <property type="match status" value="1"/>
</dbReference>
<proteinExistence type="predicted"/>
<feature type="region of interest" description="Disordered" evidence="6">
    <location>
        <begin position="13"/>
        <end position="70"/>
    </location>
</feature>
<dbReference type="InterPro" id="IPR046347">
    <property type="entry name" value="bZIP_sf"/>
</dbReference>
<evidence type="ECO:0000256" key="4">
    <source>
        <dbReference type="ARBA" id="ARBA00023163"/>
    </source>
</evidence>
<keyword evidence="3" id="KW-0238">DNA-binding</keyword>
<gene>
    <name evidence="9" type="primary">LOC113463145</name>
</gene>
<dbReference type="GO" id="GO:0045893">
    <property type="term" value="P:positive regulation of DNA-templated transcription"/>
    <property type="evidence" value="ECO:0007669"/>
    <property type="project" value="TreeGrafter"/>
</dbReference>
<reference evidence="8" key="1">
    <citation type="journal article" date="2019" name="Nat. Commun.">
        <title>Genome-wide association mapping of date palm fruit traits.</title>
        <authorList>
            <person name="Hazzouri K.M."/>
            <person name="Gros-Balthazard M."/>
            <person name="Flowers J.M."/>
            <person name="Copetti D."/>
            <person name="Lemansour A."/>
            <person name="Lebrun M."/>
            <person name="Masmoudi K."/>
            <person name="Ferrand S."/>
            <person name="Dhar M.I."/>
            <person name="Fresquez Z.A."/>
            <person name="Rosas U."/>
            <person name="Zhang J."/>
            <person name="Talag J."/>
            <person name="Lee S."/>
            <person name="Kudrna D."/>
            <person name="Powell R.F."/>
            <person name="Leitch I.J."/>
            <person name="Krueger R.R."/>
            <person name="Wing R.A."/>
            <person name="Amiri K.M.A."/>
            <person name="Purugganan M.D."/>
        </authorList>
    </citation>
    <scope>NUCLEOTIDE SEQUENCE [LARGE SCALE GENOMIC DNA]</scope>
    <source>
        <strain evidence="8">cv. Khalas</strain>
    </source>
</reference>
<feature type="domain" description="BZIP" evidence="7">
    <location>
        <begin position="47"/>
        <end position="93"/>
    </location>
</feature>
<name>A0A8B8J830_PHODC</name>
<dbReference type="PANTHER" id="PTHR45764">
    <property type="entry name" value="BZIP TRANSCRIPTION FACTOR 44"/>
    <property type="match status" value="1"/>
</dbReference>
<accession>A0A8B8J830</accession>
<dbReference type="SMART" id="SM00338">
    <property type="entry name" value="BRLZ"/>
    <property type="match status" value="1"/>
</dbReference>
<dbReference type="InterPro" id="IPR045314">
    <property type="entry name" value="bZIP_plant_GBF1"/>
</dbReference>
<dbReference type="KEGG" id="pda:113463145"/>
<organism evidence="8 9">
    <name type="scientific">Phoenix dactylifera</name>
    <name type="common">Date palm</name>
    <dbReference type="NCBI Taxonomy" id="42345"/>
    <lineage>
        <taxon>Eukaryota</taxon>
        <taxon>Viridiplantae</taxon>
        <taxon>Streptophyta</taxon>
        <taxon>Embryophyta</taxon>
        <taxon>Tracheophyta</taxon>
        <taxon>Spermatophyta</taxon>
        <taxon>Magnoliopsida</taxon>
        <taxon>Liliopsida</taxon>
        <taxon>Arecaceae</taxon>
        <taxon>Coryphoideae</taxon>
        <taxon>Phoeniceae</taxon>
        <taxon>Phoenix</taxon>
    </lineage>
</organism>
<evidence type="ECO:0000259" key="7">
    <source>
        <dbReference type="PROSITE" id="PS50217"/>
    </source>
</evidence>
<sequence length="158" mass="17843">MLSLDEIFSFPFPAFDEGSGSTSWAEPAQTTETGPEEPDRAALSLAEERRRRRKISNRESARRSRMRKQRHLEELRSLGAQLRSENRSLADRLVATVDRCLIFRHENNRLLAESAALRRRLSDLLLLRQHHLLSSPPPPPPSSSPPPPPAVPAAWLIA</sequence>
<dbReference type="GO" id="GO:0046982">
    <property type="term" value="F:protein heterodimerization activity"/>
    <property type="evidence" value="ECO:0007669"/>
    <property type="project" value="UniProtKB-ARBA"/>
</dbReference>
<dbReference type="RefSeq" id="XP_026662979.2">
    <property type="nucleotide sequence ID" value="XM_026807178.2"/>
</dbReference>
<dbReference type="CDD" id="cd14702">
    <property type="entry name" value="bZIP_plant_GBF1"/>
    <property type="match status" value="1"/>
</dbReference>
<dbReference type="PROSITE" id="PS50217">
    <property type="entry name" value="BZIP"/>
    <property type="match status" value="1"/>
</dbReference>
<keyword evidence="8" id="KW-1185">Reference proteome</keyword>
<dbReference type="AlphaFoldDB" id="A0A8B8J830"/>
<dbReference type="Pfam" id="PF00170">
    <property type="entry name" value="bZIP_1"/>
    <property type="match status" value="1"/>
</dbReference>
<dbReference type="GO" id="GO:0003700">
    <property type="term" value="F:DNA-binding transcription factor activity"/>
    <property type="evidence" value="ECO:0007669"/>
    <property type="project" value="InterPro"/>
</dbReference>
<keyword evidence="2" id="KW-0805">Transcription regulation</keyword>
<dbReference type="OrthoDB" id="551672at2759"/>
<dbReference type="SUPFAM" id="SSF57959">
    <property type="entry name" value="Leucine zipper domain"/>
    <property type="match status" value="1"/>
</dbReference>
<dbReference type="GO" id="GO:0000976">
    <property type="term" value="F:transcription cis-regulatory region binding"/>
    <property type="evidence" value="ECO:0007669"/>
    <property type="project" value="TreeGrafter"/>
</dbReference>
<evidence type="ECO:0000256" key="5">
    <source>
        <dbReference type="ARBA" id="ARBA00023242"/>
    </source>
</evidence>
<feature type="compositionally biased region" description="Polar residues" evidence="6">
    <location>
        <begin position="19"/>
        <end position="33"/>
    </location>
</feature>
<evidence type="ECO:0000313" key="9">
    <source>
        <dbReference type="RefSeq" id="XP_026662979.2"/>
    </source>
</evidence>
<dbReference type="FunFam" id="1.20.5.170:FF:000020">
    <property type="entry name" value="BZIP transcription factor"/>
    <property type="match status" value="1"/>
</dbReference>
<dbReference type="InterPro" id="IPR004827">
    <property type="entry name" value="bZIP"/>
</dbReference>